<sequence length="85" mass="9949">MKRQRLSPKWQIGQRQPETAKRDNGVSGCLNYLRSLEQNMAYRRHTHSLPLLGGKRFQAAFGRRKGSLKTQTRLMLSQTIFCWID</sequence>
<comment type="caution">
    <text evidence="2">The sequence shown here is derived from an EMBL/GenBank/DDBJ whole genome shotgun (WGS) entry which is preliminary data.</text>
</comment>
<gene>
    <name evidence="2" type="ORF">JDW22_00060</name>
</gene>
<dbReference type="Proteomes" id="UP000614058">
    <property type="component" value="Unassembled WGS sequence"/>
</dbReference>
<evidence type="ECO:0000313" key="2">
    <source>
        <dbReference type="EMBL" id="MBK0395012.1"/>
    </source>
</evidence>
<reference evidence="2 3" key="1">
    <citation type="journal article" date="2021" name="Pathogens">
        <title>Isolation and Characterization of Kingella bonacorsii sp. nov., A Novel Kingella Species Detected in a Stable Periodontitis Subject.</title>
        <authorList>
            <person name="Antezack A."/>
            <person name="Boxberger M."/>
            <person name="Rolland C."/>
            <person name="Monnet-Corti V."/>
            <person name="La Scola B."/>
        </authorList>
    </citation>
    <scope>NUCLEOTIDE SEQUENCE [LARGE SCALE GENOMIC DNA]</scope>
    <source>
        <strain evidence="2 3">Marseille-Q4569</strain>
    </source>
</reference>
<proteinExistence type="predicted"/>
<organism evidence="2 3">
    <name type="scientific">Kingella bonacorsii</name>
    <dbReference type="NCBI Taxonomy" id="2796361"/>
    <lineage>
        <taxon>Bacteria</taxon>
        <taxon>Pseudomonadati</taxon>
        <taxon>Pseudomonadota</taxon>
        <taxon>Betaproteobacteria</taxon>
        <taxon>Neisseriales</taxon>
        <taxon>Neisseriaceae</taxon>
        <taxon>Kingella</taxon>
    </lineage>
</organism>
<evidence type="ECO:0000256" key="1">
    <source>
        <dbReference type="SAM" id="MobiDB-lite"/>
    </source>
</evidence>
<feature type="region of interest" description="Disordered" evidence="1">
    <location>
        <begin position="1"/>
        <end position="23"/>
    </location>
</feature>
<dbReference type="RefSeq" id="WP_200520860.1">
    <property type="nucleotide sequence ID" value="NZ_JAEHNZ010000001.1"/>
</dbReference>
<keyword evidence="3" id="KW-1185">Reference proteome</keyword>
<dbReference type="EMBL" id="JAEHNZ010000001">
    <property type="protein sequence ID" value="MBK0395012.1"/>
    <property type="molecule type" value="Genomic_DNA"/>
</dbReference>
<accession>A0ABS1BNZ4</accession>
<evidence type="ECO:0000313" key="3">
    <source>
        <dbReference type="Proteomes" id="UP000614058"/>
    </source>
</evidence>
<protein>
    <submittedName>
        <fullName evidence="2">Uncharacterized protein</fullName>
    </submittedName>
</protein>
<name>A0ABS1BNZ4_9NEIS</name>